<dbReference type="Gene3D" id="2.40.170.20">
    <property type="entry name" value="TonB-dependent receptor, beta-barrel domain"/>
    <property type="match status" value="1"/>
</dbReference>
<comment type="similarity">
    <text evidence="10 11">Belongs to the TonB-dependent receptor family.</text>
</comment>
<feature type="region of interest" description="Disordered" evidence="12">
    <location>
        <begin position="339"/>
        <end position="358"/>
    </location>
</feature>
<evidence type="ECO:0000259" key="14">
    <source>
        <dbReference type="Pfam" id="PF00593"/>
    </source>
</evidence>
<evidence type="ECO:0000256" key="7">
    <source>
        <dbReference type="ARBA" id="ARBA00023077"/>
    </source>
</evidence>
<keyword evidence="7 11" id="KW-0798">TonB box</keyword>
<dbReference type="InterPro" id="IPR036942">
    <property type="entry name" value="Beta-barrel_TonB_sf"/>
</dbReference>
<evidence type="ECO:0000256" key="11">
    <source>
        <dbReference type="RuleBase" id="RU003357"/>
    </source>
</evidence>
<evidence type="ECO:0000256" key="1">
    <source>
        <dbReference type="ARBA" id="ARBA00004571"/>
    </source>
</evidence>
<evidence type="ECO:0000256" key="8">
    <source>
        <dbReference type="ARBA" id="ARBA00023136"/>
    </source>
</evidence>
<evidence type="ECO:0000256" key="10">
    <source>
        <dbReference type="PROSITE-ProRule" id="PRU01360"/>
    </source>
</evidence>
<keyword evidence="6" id="KW-0406">Ion transport</keyword>
<dbReference type="InterPro" id="IPR039426">
    <property type="entry name" value="TonB-dep_rcpt-like"/>
</dbReference>
<evidence type="ECO:0000256" key="2">
    <source>
        <dbReference type="ARBA" id="ARBA00022448"/>
    </source>
</evidence>
<proteinExistence type="inferred from homology"/>
<evidence type="ECO:0000313" key="17">
    <source>
        <dbReference type="Proteomes" id="UP001621714"/>
    </source>
</evidence>
<keyword evidence="8 10" id="KW-0472">Membrane</keyword>
<sequence>MAHQPVYTAPSFYLTPLAAGLALALGATSLQAQTTNEAPRELRNIVVTAAGFEQDLSQAPASMSVLTREDLQSRRYNNLAEALQGVEGIDVRGATGKTGGLDISIRGMPSDYTLILIDGRRQNTSGDVAPNGFGEFATSFMPPLSAIERIEIIRGPASTLYGSDAMGGVINIITRPVSDEWGGTLSVDTTFPEDSEFGGTSNVSVFATGPLVENLLGLQVRASHMNRAASNLTPSEANAPDFNTRGQTPVQGRTSNIGGRLTLTPNAQHQVYLDLDLGRQWYDNGTPDNRLLSNNDTPTNWRGYADDLRFERTQWVLGHRSDLGFGQLESSIQHQVTETTGRTIPGNPQNPTNTGIPGKNVGDARELENTNLIVDTRLVLPWQQHRFTIGAQYWDAEFVDGVAPVTMEQTTYALFVEDEWYLRDNLALTLGGRYDHHDEFGGHFSPRAYLVYNVNDQLTLRSGIAQAYKAPRVDQIQEGLTGITAQGATATIGSPDLEPETSTSYEIGAHWENYAGVRASVTFFYNDIEDKIASGPAVPNCDFAANPDQPGCVRIGGFPGQAEFGQSINIDEATTQGVELSTTLPLGAFFAQAEGWTLSANYTYTDSELKSRDGSRNQELADTPEHLFNARLSWAVNDQLTTWLSTEYRGESRRFNEHPDDLTGNDARIYAAVGDISAYNLWNLGATYQIAENVRLNAAVYNLFDLDFRGGWKAYEDTSGDTQYAHEYSHHTRSTRGGVQEGRRYWISATYDF</sequence>
<evidence type="ECO:0000256" key="5">
    <source>
        <dbReference type="ARBA" id="ARBA00022729"/>
    </source>
</evidence>
<dbReference type="InterPro" id="IPR000531">
    <property type="entry name" value="Beta-barrel_TonB"/>
</dbReference>
<dbReference type="PROSITE" id="PS52016">
    <property type="entry name" value="TONB_DEPENDENT_REC_3"/>
    <property type="match status" value="1"/>
</dbReference>
<dbReference type="Gene3D" id="2.170.130.10">
    <property type="entry name" value="TonB-dependent receptor, plug domain"/>
    <property type="match status" value="1"/>
</dbReference>
<evidence type="ECO:0000256" key="4">
    <source>
        <dbReference type="ARBA" id="ARBA00022692"/>
    </source>
</evidence>
<name>A0ABW8PY19_9GAMM</name>
<dbReference type="Pfam" id="PF07715">
    <property type="entry name" value="Plug"/>
    <property type="match status" value="1"/>
</dbReference>
<evidence type="ECO:0000256" key="12">
    <source>
        <dbReference type="SAM" id="MobiDB-lite"/>
    </source>
</evidence>
<evidence type="ECO:0000259" key="15">
    <source>
        <dbReference type="Pfam" id="PF07715"/>
    </source>
</evidence>
<dbReference type="InterPro" id="IPR037066">
    <property type="entry name" value="Plug_dom_sf"/>
</dbReference>
<evidence type="ECO:0000256" key="13">
    <source>
        <dbReference type="SAM" id="SignalP"/>
    </source>
</evidence>
<dbReference type="PANTHER" id="PTHR30069:SF53">
    <property type="entry name" value="COLICIN I RECEPTOR-RELATED"/>
    <property type="match status" value="1"/>
</dbReference>
<dbReference type="Proteomes" id="UP001621714">
    <property type="component" value="Unassembled WGS sequence"/>
</dbReference>
<dbReference type="SUPFAM" id="SSF56935">
    <property type="entry name" value="Porins"/>
    <property type="match status" value="1"/>
</dbReference>
<feature type="signal peptide" evidence="13">
    <location>
        <begin position="1"/>
        <end position="32"/>
    </location>
</feature>
<accession>A0ABW8PY19</accession>
<keyword evidence="2 10" id="KW-0813">Transport</keyword>
<gene>
    <name evidence="16" type="ORF">V6U78_09135</name>
</gene>
<dbReference type="CDD" id="cd01347">
    <property type="entry name" value="ligand_gated_channel"/>
    <property type="match status" value="1"/>
</dbReference>
<keyword evidence="4 10" id="KW-0812">Transmembrane</keyword>
<feature type="region of interest" description="Disordered" evidence="12">
    <location>
        <begin position="230"/>
        <end position="255"/>
    </location>
</feature>
<organism evidence="16 17">
    <name type="scientific">Marinospirillum alkalitolerans</name>
    <dbReference type="NCBI Taxonomy" id="3123374"/>
    <lineage>
        <taxon>Bacteria</taxon>
        <taxon>Pseudomonadati</taxon>
        <taxon>Pseudomonadota</taxon>
        <taxon>Gammaproteobacteria</taxon>
        <taxon>Oceanospirillales</taxon>
        <taxon>Oceanospirillaceae</taxon>
        <taxon>Marinospirillum</taxon>
    </lineage>
</organism>
<keyword evidence="5 13" id="KW-0732">Signal</keyword>
<feature type="chain" id="PRO_5046206135" evidence="13">
    <location>
        <begin position="33"/>
        <end position="753"/>
    </location>
</feature>
<feature type="compositionally biased region" description="Polar residues" evidence="12">
    <location>
        <begin position="244"/>
        <end position="255"/>
    </location>
</feature>
<reference evidence="16 17" key="1">
    <citation type="submission" date="2024-02" db="EMBL/GenBank/DDBJ databases">
        <title>Marinospirillum sp. MEB 164 isolated from Lonar lake sediment.</title>
        <authorList>
            <person name="Joshi A."/>
            <person name="Thite S."/>
        </authorList>
    </citation>
    <scope>NUCLEOTIDE SEQUENCE [LARGE SCALE GENOMIC DNA]</scope>
    <source>
        <strain evidence="16 17">MEB164</strain>
    </source>
</reference>
<keyword evidence="17" id="KW-1185">Reference proteome</keyword>
<dbReference type="RefSeq" id="WP_405339658.1">
    <property type="nucleotide sequence ID" value="NZ_JBANFI010000005.1"/>
</dbReference>
<keyword evidence="3 10" id="KW-1134">Transmembrane beta strand</keyword>
<evidence type="ECO:0000256" key="6">
    <source>
        <dbReference type="ARBA" id="ARBA00023065"/>
    </source>
</evidence>
<keyword evidence="9 10" id="KW-0998">Cell outer membrane</keyword>
<evidence type="ECO:0000256" key="9">
    <source>
        <dbReference type="ARBA" id="ARBA00023237"/>
    </source>
</evidence>
<dbReference type="EMBL" id="JBANFI010000005">
    <property type="protein sequence ID" value="MFK7161197.1"/>
    <property type="molecule type" value="Genomic_DNA"/>
</dbReference>
<protein>
    <submittedName>
        <fullName evidence="16">TonB-dependent receptor</fullName>
    </submittedName>
</protein>
<dbReference type="Pfam" id="PF00593">
    <property type="entry name" value="TonB_dep_Rec_b-barrel"/>
    <property type="match status" value="1"/>
</dbReference>
<comment type="caution">
    <text evidence="16">The sequence shown here is derived from an EMBL/GenBank/DDBJ whole genome shotgun (WGS) entry which is preliminary data.</text>
</comment>
<feature type="domain" description="TonB-dependent receptor-like beta-barrel" evidence="14">
    <location>
        <begin position="274"/>
        <end position="703"/>
    </location>
</feature>
<feature type="domain" description="TonB-dependent receptor plug" evidence="15">
    <location>
        <begin position="56"/>
        <end position="169"/>
    </location>
</feature>
<keyword evidence="16" id="KW-0675">Receptor</keyword>
<dbReference type="PANTHER" id="PTHR30069">
    <property type="entry name" value="TONB-DEPENDENT OUTER MEMBRANE RECEPTOR"/>
    <property type="match status" value="1"/>
</dbReference>
<evidence type="ECO:0000256" key="3">
    <source>
        <dbReference type="ARBA" id="ARBA00022452"/>
    </source>
</evidence>
<feature type="compositionally biased region" description="Polar residues" evidence="12">
    <location>
        <begin position="339"/>
        <end position="355"/>
    </location>
</feature>
<evidence type="ECO:0000313" key="16">
    <source>
        <dbReference type="EMBL" id="MFK7161197.1"/>
    </source>
</evidence>
<dbReference type="InterPro" id="IPR012910">
    <property type="entry name" value="Plug_dom"/>
</dbReference>
<comment type="subcellular location">
    <subcellularLocation>
        <location evidence="1 10">Cell outer membrane</location>
        <topology evidence="1 10">Multi-pass membrane protein</topology>
    </subcellularLocation>
</comment>